<evidence type="ECO:0000256" key="1">
    <source>
        <dbReference type="ARBA" id="ARBA00004418"/>
    </source>
</evidence>
<evidence type="ECO:0000313" key="15">
    <source>
        <dbReference type="EMBL" id="MCJ2375692.1"/>
    </source>
</evidence>
<organism evidence="15 16">
    <name type="scientific">Vibrio gelatinilyticus</name>
    <dbReference type="NCBI Taxonomy" id="2893468"/>
    <lineage>
        <taxon>Bacteria</taxon>
        <taxon>Pseudomonadati</taxon>
        <taxon>Pseudomonadota</taxon>
        <taxon>Gammaproteobacteria</taxon>
        <taxon>Vibrionales</taxon>
        <taxon>Vibrionaceae</taxon>
        <taxon>Vibrio</taxon>
    </lineage>
</organism>
<sequence>MRKLTLFFVMSLVMTSPVMALNVLTSIKPLEMIVHELTLESQSPSSLLVSSASPHDYALRPSDVKRIDSADLIIWFGPDLESFLVKVVEGRDNVLQVDQISGLALREFGDSQSHNHDGHDHGSHDSHFWLGPEQARAFAKAVTRHLVRLDPDNRGAYNKRLVEFEHELEQTVVAIDAQLSPIKQRGYYVFHDAYGYFEEFFGLNNLGHFTVTPDRKPGAKTLIHIRTTIRSENIQCVFSEPQFTPAVIESVTRGTHAKIGSLDPLGTNIKVEDGSYFHFLKDVSASFVRCLGQD</sequence>
<comment type="function">
    <text evidence="12">Part of the ATP-binding cassette (ABC) transport system ZnuABC involved in zinc import. Binds zinc with high affinity and specificity and delivers it to the membrane permease for translocation into the cytoplasm.</text>
</comment>
<dbReference type="InterPro" id="IPR006129">
    <property type="entry name" value="AdhesinB"/>
</dbReference>
<name>A0A9X1W729_9VIBR</name>
<keyword evidence="10" id="KW-0406">Ion transport</keyword>
<feature type="chain" id="PRO_5040827154" description="High-affinity zinc uptake system protein ZnuA" evidence="14">
    <location>
        <begin position="21"/>
        <end position="294"/>
    </location>
</feature>
<evidence type="ECO:0000256" key="11">
    <source>
        <dbReference type="ARBA" id="ARBA00023157"/>
    </source>
</evidence>
<keyword evidence="4 13" id="KW-0813">Transport</keyword>
<evidence type="ECO:0000256" key="9">
    <source>
        <dbReference type="ARBA" id="ARBA00022906"/>
    </source>
</evidence>
<reference evidence="15" key="1">
    <citation type="submission" date="2021-11" db="EMBL/GenBank/DDBJ databases">
        <title>Vibrio ZSDE26 sp. nov. and Vibrio ZSDZ34 sp. nov., isolated from coastal seawater in Qingdao.</title>
        <authorList>
            <person name="Zhang P."/>
        </authorList>
    </citation>
    <scope>NUCLEOTIDE SEQUENCE</scope>
    <source>
        <strain evidence="15">ZSDZ34</strain>
    </source>
</reference>
<dbReference type="Gene3D" id="3.40.50.1980">
    <property type="entry name" value="Nitrogenase molybdenum iron protein domain"/>
    <property type="match status" value="2"/>
</dbReference>
<keyword evidence="7" id="KW-0574">Periplasm</keyword>
<dbReference type="CDD" id="cd01019">
    <property type="entry name" value="ZnuA"/>
    <property type="match status" value="1"/>
</dbReference>
<evidence type="ECO:0000256" key="4">
    <source>
        <dbReference type="ARBA" id="ARBA00022448"/>
    </source>
</evidence>
<keyword evidence="5" id="KW-0479">Metal-binding</keyword>
<dbReference type="InterPro" id="IPR006127">
    <property type="entry name" value="ZnuA-like"/>
</dbReference>
<dbReference type="GO" id="GO:0046872">
    <property type="term" value="F:metal ion binding"/>
    <property type="evidence" value="ECO:0007669"/>
    <property type="project" value="UniProtKB-KW"/>
</dbReference>
<keyword evidence="8" id="KW-0862">Zinc</keyword>
<protein>
    <recommendedName>
        <fullName evidence="3">High-affinity zinc uptake system protein ZnuA</fullName>
    </recommendedName>
</protein>
<dbReference type="SUPFAM" id="SSF53807">
    <property type="entry name" value="Helical backbone' metal receptor"/>
    <property type="match status" value="1"/>
</dbReference>
<evidence type="ECO:0000256" key="13">
    <source>
        <dbReference type="RuleBase" id="RU003512"/>
    </source>
</evidence>
<gene>
    <name evidence="15" type="primary">znuA</name>
    <name evidence="15" type="ORF">LNL84_02490</name>
</gene>
<evidence type="ECO:0000256" key="6">
    <source>
        <dbReference type="ARBA" id="ARBA00022729"/>
    </source>
</evidence>
<proteinExistence type="inferred from homology"/>
<dbReference type="Proteomes" id="UP001139488">
    <property type="component" value="Unassembled WGS sequence"/>
</dbReference>
<dbReference type="AlphaFoldDB" id="A0A9X1W729"/>
<keyword evidence="9" id="KW-0864">Zinc transport</keyword>
<evidence type="ECO:0000256" key="5">
    <source>
        <dbReference type="ARBA" id="ARBA00022723"/>
    </source>
</evidence>
<evidence type="ECO:0000256" key="10">
    <source>
        <dbReference type="ARBA" id="ARBA00023065"/>
    </source>
</evidence>
<evidence type="ECO:0000256" key="12">
    <source>
        <dbReference type="ARBA" id="ARBA00045516"/>
    </source>
</evidence>
<evidence type="ECO:0000256" key="3">
    <source>
        <dbReference type="ARBA" id="ARBA00015915"/>
    </source>
</evidence>
<keyword evidence="6 14" id="KW-0732">Signal</keyword>
<evidence type="ECO:0000256" key="14">
    <source>
        <dbReference type="SAM" id="SignalP"/>
    </source>
</evidence>
<dbReference type="FunFam" id="3.40.50.1980:FF:000006">
    <property type="entry name" value="Zinc ABC transporter substrate-binding protein ZnuA"/>
    <property type="match status" value="1"/>
</dbReference>
<comment type="subcellular location">
    <subcellularLocation>
        <location evidence="1">Periplasm</location>
    </subcellularLocation>
</comment>
<dbReference type="Pfam" id="PF01297">
    <property type="entry name" value="ZnuA"/>
    <property type="match status" value="1"/>
</dbReference>
<keyword evidence="16" id="KW-1185">Reference proteome</keyword>
<dbReference type="NCBIfam" id="NF007091">
    <property type="entry name" value="PRK09545.1"/>
    <property type="match status" value="1"/>
</dbReference>
<dbReference type="PANTHER" id="PTHR42953">
    <property type="entry name" value="HIGH-AFFINITY ZINC UPTAKE SYSTEM PROTEIN ZNUA-RELATED"/>
    <property type="match status" value="1"/>
</dbReference>
<keyword evidence="11" id="KW-1015">Disulfide bond</keyword>
<dbReference type="EMBL" id="JAJNNZ010000002">
    <property type="protein sequence ID" value="MCJ2375692.1"/>
    <property type="molecule type" value="Genomic_DNA"/>
</dbReference>
<dbReference type="GO" id="GO:0042597">
    <property type="term" value="C:periplasmic space"/>
    <property type="evidence" value="ECO:0007669"/>
    <property type="project" value="UniProtKB-SubCell"/>
</dbReference>
<evidence type="ECO:0000313" key="16">
    <source>
        <dbReference type="Proteomes" id="UP001139488"/>
    </source>
</evidence>
<evidence type="ECO:0000256" key="8">
    <source>
        <dbReference type="ARBA" id="ARBA00022833"/>
    </source>
</evidence>
<comment type="similarity">
    <text evidence="2 13">Belongs to the bacterial solute-binding protein 9 family.</text>
</comment>
<dbReference type="GO" id="GO:0007155">
    <property type="term" value="P:cell adhesion"/>
    <property type="evidence" value="ECO:0007669"/>
    <property type="project" value="InterPro"/>
</dbReference>
<dbReference type="PANTHER" id="PTHR42953:SF3">
    <property type="entry name" value="HIGH-AFFINITY ZINC UPTAKE SYSTEM PROTEIN ZNUA"/>
    <property type="match status" value="1"/>
</dbReference>
<dbReference type="PRINTS" id="PR00690">
    <property type="entry name" value="ADHESNFAMILY"/>
</dbReference>
<dbReference type="GO" id="GO:0006829">
    <property type="term" value="P:zinc ion transport"/>
    <property type="evidence" value="ECO:0007669"/>
    <property type="project" value="UniProtKB-KW"/>
</dbReference>
<evidence type="ECO:0000256" key="2">
    <source>
        <dbReference type="ARBA" id="ARBA00011028"/>
    </source>
</evidence>
<dbReference type="InterPro" id="IPR035520">
    <property type="entry name" value="ZnuA"/>
</dbReference>
<dbReference type="RefSeq" id="WP_244354979.1">
    <property type="nucleotide sequence ID" value="NZ_JAJNNZ010000002.1"/>
</dbReference>
<comment type="caution">
    <text evidence="15">The sequence shown here is derived from an EMBL/GenBank/DDBJ whole genome shotgun (WGS) entry which is preliminary data.</text>
</comment>
<evidence type="ECO:0000256" key="7">
    <source>
        <dbReference type="ARBA" id="ARBA00022764"/>
    </source>
</evidence>
<dbReference type="InterPro" id="IPR006128">
    <property type="entry name" value="Lipoprotein_PsaA-like"/>
</dbReference>
<accession>A0A9X1W729</accession>
<dbReference type="InterPro" id="IPR050492">
    <property type="entry name" value="Bact_metal-bind_prot9"/>
</dbReference>
<dbReference type="PRINTS" id="PR00691">
    <property type="entry name" value="ADHESINB"/>
</dbReference>
<feature type="signal peptide" evidence="14">
    <location>
        <begin position="1"/>
        <end position="20"/>
    </location>
</feature>